<organism evidence="3 4">
    <name type="scientific">Idiomarina xiamenensis 10-D-4</name>
    <dbReference type="NCBI Taxonomy" id="740709"/>
    <lineage>
        <taxon>Bacteria</taxon>
        <taxon>Pseudomonadati</taxon>
        <taxon>Pseudomonadota</taxon>
        <taxon>Gammaproteobacteria</taxon>
        <taxon>Alteromonadales</taxon>
        <taxon>Idiomarinaceae</taxon>
        <taxon>Idiomarina</taxon>
    </lineage>
</organism>
<dbReference type="Pfam" id="PF00144">
    <property type="entry name" value="Beta-lactamase"/>
    <property type="match status" value="1"/>
</dbReference>
<dbReference type="InterPro" id="IPR012338">
    <property type="entry name" value="Beta-lactam/transpept-like"/>
</dbReference>
<evidence type="ECO:0000313" key="3">
    <source>
        <dbReference type="EMBL" id="EKE82927.1"/>
    </source>
</evidence>
<dbReference type="eggNOG" id="COG1680">
    <property type="taxonomic scope" value="Bacteria"/>
</dbReference>
<feature type="domain" description="Beta-lactamase-related" evidence="2">
    <location>
        <begin position="177"/>
        <end position="450"/>
    </location>
</feature>
<reference evidence="3 4" key="1">
    <citation type="journal article" date="2012" name="J. Bacteriol.">
        <title>Genome Sequence of Idiomarina xiamenensis Type Strain 10-D-4.</title>
        <authorList>
            <person name="Lai Q."/>
            <person name="Wang L."/>
            <person name="Wang W."/>
            <person name="Shao Z."/>
        </authorList>
    </citation>
    <scope>NUCLEOTIDE SEQUENCE [LARGE SCALE GENOMIC DNA]</scope>
    <source>
        <strain evidence="3 4">10-D-4</strain>
    </source>
</reference>
<accession>K2K8N0</accession>
<dbReference type="OrthoDB" id="9814204at2"/>
<feature type="chain" id="PRO_5003859752" evidence="1">
    <location>
        <begin position="29"/>
        <end position="477"/>
    </location>
</feature>
<dbReference type="InterPro" id="IPR001466">
    <property type="entry name" value="Beta-lactam-related"/>
</dbReference>
<dbReference type="PANTHER" id="PTHR43283">
    <property type="entry name" value="BETA-LACTAMASE-RELATED"/>
    <property type="match status" value="1"/>
</dbReference>
<protein>
    <submittedName>
        <fullName evidence="3">Beta-lactamase class C family protein</fullName>
    </submittedName>
</protein>
<dbReference type="Proteomes" id="UP000014115">
    <property type="component" value="Unassembled WGS sequence"/>
</dbReference>
<comment type="caution">
    <text evidence="3">The sequence shown here is derived from an EMBL/GenBank/DDBJ whole genome shotgun (WGS) entry which is preliminary data.</text>
</comment>
<dbReference type="SUPFAM" id="SSF56601">
    <property type="entry name" value="beta-lactamase/transpeptidase-like"/>
    <property type="match status" value="1"/>
</dbReference>
<gene>
    <name evidence="3" type="ORF">A10D4_08809</name>
</gene>
<feature type="signal peptide" evidence="1">
    <location>
        <begin position="1"/>
        <end position="28"/>
    </location>
</feature>
<dbReference type="InterPro" id="IPR050789">
    <property type="entry name" value="Diverse_Enzym_Activities"/>
</dbReference>
<dbReference type="EMBL" id="AMRG01000010">
    <property type="protein sequence ID" value="EKE82927.1"/>
    <property type="molecule type" value="Genomic_DNA"/>
</dbReference>
<keyword evidence="4" id="KW-1185">Reference proteome</keyword>
<dbReference type="PATRIC" id="fig|740709.3.peg.1784"/>
<evidence type="ECO:0000313" key="4">
    <source>
        <dbReference type="Proteomes" id="UP000014115"/>
    </source>
</evidence>
<dbReference type="STRING" id="740709.A10D4_08809"/>
<dbReference type="AlphaFoldDB" id="K2K8N0"/>
<proteinExistence type="predicted"/>
<dbReference type="Gene3D" id="3.40.710.10">
    <property type="entry name" value="DD-peptidase/beta-lactamase superfamily"/>
    <property type="match status" value="1"/>
</dbReference>
<sequence>MVNQAGRYGLRWLLASALSLPVTLPALAQVAEKMPATVDAYAAGYRAAFTCSAVFNAGKSLEAIERDELTGIYPALSERVKQFDAQVDHQHKRVTVTYSEQMPPRIALWRPQLGCVQLPVGASLSKAHFLPQIAADEQPATDTGEPWQQRAEVNGSSGNQALDKVIDKAFSKAYGAGARTSAVLIATPDAIIAERYQPGFTPETSQRTWSVAKSIAVSVVGAAVQQALIDVKAPTAIQRWSHALDPRGAISVEHLLHMSSGLDSNIAGNRTDRLYVGGGALVDTALARSLEAAPGTRWKYANNDTLLAMRSLRERFDNVEAYLAFPHNALLNKIGMQHTHLESDWQGDYVMSSQVWTTSRDLARLGLLYLQRGQWQGEQILPKDWLAYVSAAAPAQPPEQNSQGQPIPGYGAQWWLYNQRFADLPDDTIAARGNRGQFLFVIPSKQLIIVRRGYDLAAKPSFQEHQFAADVLEALSQ</sequence>
<dbReference type="RefSeq" id="WP_008489019.1">
    <property type="nucleotide sequence ID" value="NZ_AMRG01000010.1"/>
</dbReference>
<keyword evidence="1" id="KW-0732">Signal</keyword>
<name>K2K8N0_9GAMM</name>
<evidence type="ECO:0000256" key="1">
    <source>
        <dbReference type="SAM" id="SignalP"/>
    </source>
</evidence>
<evidence type="ECO:0000259" key="2">
    <source>
        <dbReference type="Pfam" id="PF00144"/>
    </source>
</evidence>
<dbReference type="PANTHER" id="PTHR43283:SF7">
    <property type="entry name" value="BETA-LACTAMASE-RELATED DOMAIN-CONTAINING PROTEIN"/>
    <property type="match status" value="1"/>
</dbReference>